<evidence type="ECO:0000313" key="4">
    <source>
        <dbReference type="EMBL" id="MCW9706342.1"/>
    </source>
</evidence>
<dbReference type="SUPFAM" id="SSF51735">
    <property type="entry name" value="NAD(P)-binding Rossmann-fold domains"/>
    <property type="match status" value="1"/>
</dbReference>
<evidence type="ECO:0000259" key="3">
    <source>
        <dbReference type="Pfam" id="PF22725"/>
    </source>
</evidence>
<feature type="domain" description="Gfo/Idh/MocA-like oxidoreductase N-terminal" evidence="2">
    <location>
        <begin position="29"/>
        <end position="144"/>
    </location>
</feature>
<dbReference type="SUPFAM" id="SSF55347">
    <property type="entry name" value="Glyceraldehyde-3-phosphate dehydrogenase-like, C-terminal domain"/>
    <property type="match status" value="1"/>
</dbReference>
<dbReference type="InterPro" id="IPR055170">
    <property type="entry name" value="GFO_IDH_MocA-like_dom"/>
</dbReference>
<dbReference type="RefSeq" id="WP_265765047.1">
    <property type="nucleotide sequence ID" value="NZ_JAGGJA010000003.1"/>
</dbReference>
<dbReference type="EMBL" id="JAGGJA010000003">
    <property type="protein sequence ID" value="MCW9706342.1"/>
    <property type="molecule type" value="Genomic_DNA"/>
</dbReference>
<dbReference type="Gene3D" id="3.40.50.720">
    <property type="entry name" value="NAD(P)-binding Rossmann-like Domain"/>
    <property type="match status" value="1"/>
</dbReference>
<dbReference type="Gene3D" id="3.30.360.10">
    <property type="entry name" value="Dihydrodipicolinate Reductase, domain 2"/>
    <property type="match status" value="1"/>
</dbReference>
<dbReference type="Proteomes" id="UP001207918">
    <property type="component" value="Unassembled WGS sequence"/>
</dbReference>
<evidence type="ECO:0000313" key="5">
    <source>
        <dbReference type="Proteomes" id="UP001207918"/>
    </source>
</evidence>
<feature type="signal peptide" evidence="1">
    <location>
        <begin position="1"/>
        <end position="19"/>
    </location>
</feature>
<comment type="caution">
    <text evidence="4">The sequence shown here is derived from an EMBL/GenBank/DDBJ whole genome shotgun (WGS) entry which is preliminary data.</text>
</comment>
<evidence type="ECO:0000259" key="2">
    <source>
        <dbReference type="Pfam" id="PF01408"/>
    </source>
</evidence>
<feature type="domain" description="GFO/IDH/MocA-like oxidoreductase" evidence="3">
    <location>
        <begin position="164"/>
        <end position="284"/>
    </location>
</feature>
<organism evidence="4 5">
    <name type="scientific">Fodinibius salsisoli</name>
    <dbReference type="NCBI Taxonomy" id="2820877"/>
    <lineage>
        <taxon>Bacteria</taxon>
        <taxon>Pseudomonadati</taxon>
        <taxon>Balneolota</taxon>
        <taxon>Balneolia</taxon>
        <taxon>Balneolales</taxon>
        <taxon>Balneolaceae</taxon>
        <taxon>Fodinibius</taxon>
    </lineage>
</organism>
<keyword evidence="5" id="KW-1185">Reference proteome</keyword>
<reference evidence="4 5" key="1">
    <citation type="submission" date="2021-03" db="EMBL/GenBank/DDBJ databases">
        <title>Aliifodinibius sp. nov., a new bacterium isolated from saline soil.</title>
        <authorList>
            <person name="Galisteo C."/>
            <person name="De La Haba R."/>
            <person name="Sanchez-Porro C."/>
            <person name="Ventosa A."/>
        </authorList>
    </citation>
    <scope>NUCLEOTIDE SEQUENCE [LARGE SCALE GENOMIC DNA]</scope>
    <source>
        <strain evidence="4 5">1BSP15-2V2</strain>
    </source>
</reference>
<proteinExistence type="predicted"/>
<dbReference type="Pfam" id="PF01408">
    <property type="entry name" value="GFO_IDH_MocA"/>
    <property type="match status" value="1"/>
</dbReference>
<dbReference type="Pfam" id="PF22725">
    <property type="entry name" value="GFO_IDH_MocA_C3"/>
    <property type="match status" value="1"/>
</dbReference>
<dbReference type="InterPro" id="IPR000683">
    <property type="entry name" value="Gfo/Idh/MocA-like_OxRdtase_N"/>
</dbReference>
<feature type="chain" id="PRO_5046389281" evidence="1">
    <location>
        <begin position="20"/>
        <end position="313"/>
    </location>
</feature>
<dbReference type="PANTHER" id="PTHR43377">
    <property type="entry name" value="BILIVERDIN REDUCTASE A"/>
    <property type="match status" value="1"/>
</dbReference>
<dbReference type="InterPro" id="IPR051450">
    <property type="entry name" value="Gfo/Idh/MocA_Oxidoreductases"/>
</dbReference>
<dbReference type="PANTHER" id="PTHR43377:SF1">
    <property type="entry name" value="BILIVERDIN REDUCTASE A"/>
    <property type="match status" value="1"/>
</dbReference>
<sequence>MKYFLSAFLLLFFNINSQGQPPSTESVEVVVAGLSHDHVHWILGREESDAISIVGIYEPDKELQQRYARQYDLDETLFYTDLEEALDTLKPQAVTAFGPVYDHLSVVEASALRGIHVMVEKPLAVSWDHARKMKALADQHDIHLLTNYETSWYSSNHRAYEMVHEEQRFGDLRKMVVHDGHQGPKEIGVSDEFLEWLPDPKLNGGGALMDFGCYGANLITWLMKGEEPVTVQAVTQQIKPETYPKVEDEATIILTYPKAQGIIQASWNWPYSRKDMQVYGQTGYVFADNDRDIRYMEKGKRSKKKLESRPGTL</sequence>
<accession>A0ABT3PK73</accession>
<name>A0ABT3PK73_9BACT</name>
<gene>
    <name evidence="4" type="ORF">J6I44_05730</name>
</gene>
<protein>
    <submittedName>
        <fullName evidence="4">Gfo/Idh/MocA family oxidoreductase</fullName>
    </submittedName>
</protein>
<dbReference type="InterPro" id="IPR036291">
    <property type="entry name" value="NAD(P)-bd_dom_sf"/>
</dbReference>
<evidence type="ECO:0000256" key="1">
    <source>
        <dbReference type="SAM" id="SignalP"/>
    </source>
</evidence>
<keyword evidence="1" id="KW-0732">Signal</keyword>